<feature type="transmembrane region" description="Helical" evidence="6">
    <location>
        <begin position="172"/>
        <end position="191"/>
    </location>
</feature>
<dbReference type="PROSITE" id="PS50850">
    <property type="entry name" value="MFS"/>
    <property type="match status" value="1"/>
</dbReference>
<feature type="transmembrane region" description="Helical" evidence="6">
    <location>
        <begin position="197"/>
        <end position="215"/>
    </location>
</feature>
<sequence length="592" mass="65634">MLVLSFEKHLRGVLSCFHWIFSAPYKSPVAKMSGINKFDDLLTHLGTGPWNMLYFLTASYWLLLVPPQFISGVYLAPAINYTCLPPEGNESVVVSEDSCSYTRVTEAGTEVKEACTDWDFDTSVFSSTLTSEFFLVCDKSKLRATFQSVYMLGTFFCPLIAGYLADRYGRKVVVVVIQILLTLFSVIIIFFNNFIVILGIRFLLGCCNILTFFIYALEVCEPKHRGIVGILIGLPWALGTMAFGGVAYFIREWRWLQLAVSLPSVLLFPSLYFMDESPRWLIVRGRHDQAMQVLRKAARWNRVTLQPEDDLRALMKEIQEESATCSSTPANTDKKTKKFRFTLPTLLSTRATQVITAVICIDFFVVSFVFDGLNYSGDIYNADPFLYIILNGLVEVPSYSFTALIVHRWGRKMPTVVSYVLSGVIIFVIAFIPPDLSELILTLALVGKVCISGAFQIICLYSSELFPTEVRMQGMGVASLFSQLASTVVPFITSALAPVLPWLLSLIFGIAAATAGLFTVVLRETKGVPLPDTVADLSATATITTSTTTIITSTSENHVNICQEPMVNSHTTDGSDEETCQKEVDSSVPCLA</sequence>
<dbReference type="SUPFAM" id="SSF103473">
    <property type="entry name" value="MFS general substrate transporter"/>
    <property type="match status" value="1"/>
</dbReference>
<comment type="subcellular location">
    <subcellularLocation>
        <location evidence="1">Membrane</location>
        <topology evidence="1">Multi-pass membrane protein</topology>
    </subcellularLocation>
</comment>
<feature type="transmembrane region" description="Helical" evidence="6">
    <location>
        <begin position="474"/>
        <end position="493"/>
    </location>
</feature>
<evidence type="ECO:0000256" key="1">
    <source>
        <dbReference type="ARBA" id="ARBA00004141"/>
    </source>
</evidence>
<feature type="transmembrane region" description="Helical" evidence="6">
    <location>
        <begin position="413"/>
        <end position="433"/>
    </location>
</feature>
<proteinExistence type="predicted"/>
<dbReference type="InterPro" id="IPR036259">
    <property type="entry name" value="MFS_trans_sf"/>
</dbReference>
<feature type="transmembrane region" description="Helical" evidence="6">
    <location>
        <begin position="255"/>
        <end position="274"/>
    </location>
</feature>
<dbReference type="PANTHER" id="PTHR24064">
    <property type="entry name" value="SOLUTE CARRIER FAMILY 22 MEMBER"/>
    <property type="match status" value="1"/>
</dbReference>
<feature type="transmembrane region" description="Helical" evidence="6">
    <location>
        <begin position="499"/>
        <end position="522"/>
    </location>
</feature>
<feature type="region of interest" description="Disordered" evidence="5">
    <location>
        <begin position="567"/>
        <end position="586"/>
    </location>
</feature>
<feature type="transmembrane region" description="Helical" evidence="6">
    <location>
        <begin position="385"/>
        <end position="406"/>
    </location>
</feature>
<organism evidence="8 9">
    <name type="scientific">Scylla paramamosain</name>
    <name type="common">Mud crab</name>
    <dbReference type="NCBI Taxonomy" id="85552"/>
    <lineage>
        <taxon>Eukaryota</taxon>
        <taxon>Metazoa</taxon>
        <taxon>Ecdysozoa</taxon>
        <taxon>Arthropoda</taxon>
        <taxon>Crustacea</taxon>
        <taxon>Multicrustacea</taxon>
        <taxon>Malacostraca</taxon>
        <taxon>Eumalacostraca</taxon>
        <taxon>Eucarida</taxon>
        <taxon>Decapoda</taxon>
        <taxon>Pleocyemata</taxon>
        <taxon>Brachyura</taxon>
        <taxon>Eubrachyura</taxon>
        <taxon>Portunoidea</taxon>
        <taxon>Portunidae</taxon>
        <taxon>Portuninae</taxon>
        <taxon>Scylla</taxon>
    </lineage>
</organism>
<accession>A0AAW0T3W1</accession>
<evidence type="ECO:0000256" key="5">
    <source>
        <dbReference type="SAM" id="MobiDB-lite"/>
    </source>
</evidence>
<feature type="transmembrane region" description="Helical" evidence="6">
    <location>
        <begin position="148"/>
        <end position="165"/>
    </location>
</feature>
<protein>
    <recommendedName>
        <fullName evidence="7">Major facilitator superfamily (MFS) profile domain-containing protein</fullName>
    </recommendedName>
</protein>
<feature type="domain" description="Major facilitator superfamily (MFS) profile" evidence="7">
    <location>
        <begin position="52"/>
        <end position="527"/>
    </location>
</feature>
<dbReference type="InterPro" id="IPR020846">
    <property type="entry name" value="MFS_dom"/>
</dbReference>
<evidence type="ECO:0000256" key="4">
    <source>
        <dbReference type="ARBA" id="ARBA00023136"/>
    </source>
</evidence>
<evidence type="ECO:0000256" key="2">
    <source>
        <dbReference type="ARBA" id="ARBA00022692"/>
    </source>
</evidence>
<dbReference type="InterPro" id="IPR005828">
    <property type="entry name" value="MFS_sugar_transport-like"/>
</dbReference>
<dbReference type="CDD" id="cd17317">
    <property type="entry name" value="MFS_SLC22"/>
    <property type="match status" value="1"/>
</dbReference>
<evidence type="ECO:0000313" key="8">
    <source>
        <dbReference type="EMBL" id="KAK8382355.1"/>
    </source>
</evidence>
<dbReference type="Proteomes" id="UP001487740">
    <property type="component" value="Unassembled WGS sequence"/>
</dbReference>
<dbReference type="Pfam" id="PF00083">
    <property type="entry name" value="Sugar_tr"/>
    <property type="match status" value="1"/>
</dbReference>
<dbReference type="Gene3D" id="1.20.1250.20">
    <property type="entry name" value="MFS general substrate transporter like domains"/>
    <property type="match status" value="1"/>
</dbReference>
<feature type="transmembrane region" description="Helical" evidence="6">
    <location>
        <begin position="227"/>
        <end position="249"/>
    </location>
</feature>
<gene>
    <name evidence="8" type="ORF">O3P69_015349</name>
</gene>
<comment type="caution">
    <text evidence="8">The sequence shown here is derived from an EMBL/GenBank/DDBJ whole genome shotgun (WGS) entry which is preliminary data.</text>
</comment>
<keyword evidence="9" id="KW-1185">Reference proteome</keyword>
<name>A0AAW0T3W1_SCYPA</name>
<dbReference type="AlphaFoldDB" id="A0AAW0T3W1"/>
<evidence type="ECO:0000256" key="3">
    <source>
        <dbReference type="ARBA" id="ARBA00022989"/>
    </source>
</evidence>
<keyword evidence="2 6" id="KW-0812">Transmembrane</keyword>
<evidence type="ECO:0000259" key="7">
    <source>
        <dbReference type="PROSITE" id="PS50850"/>
    </source>
</evidence>
<dbReference type="GO" id="GO:0016020">
    <property type="term" value="C:membrane"/>
    <property type="evidence" value="ECO:0007669"/>
    <property type="project" value="UniProtKB-SubCell"/>
</dbReference>
<feature type="transmembrane region" description="Helical" evidence="6">
    <location>
        <begin position="354"/>
        <end position="373"/>
    </location>
</feature>
<reference evidence="8 9" key="1">
    <citation type="submission" date="2023-03" db="EMBL/GenBank/DDBJ databases">
        <title>High-quality genome of Scylla paramamosain provides insights in environmental adaptation.</title>
        <authorList>
            <person name="Zhang L."/>
        </authorList>
    </citation>
    <scope>NUCLEOTIDE SEQUENCE [LARGE SCALE GENOMIC DNA]</scope>
    <source>
        <strain evidence="8">LZ_2023a</strain>
        <tissue evidence="8">Muscle</tissue>
    </source>
</reference>
<evidence type="ECO:0000313" key="9">
    <source>
        <dbReference type="Proteomes" id="UP001487740"/>
    </source>
</evidence>
<keyword evidence="3 6" id="KW-1133">Transmembrane helix</keyword>
<dbReference type="GO" id="GO:0022857">
    <property type="term" value="F:transmembrane transporter activity"/>
    <property type="evidence" value="ECO:0007669"/>
    <property type="project" value="InterPro"/>
</dbReference>
<feature type="transmembrane region" description="Helical" evidence="6">
    <location>
        <begin position="439"/>
        <end position="462"/>
    </location>
</feature>
<keyword evidence="4 6" id="KW-0472">Membrane</keyword>
<dbReference type="EMBL" id="JARAKH010000039">
    <property type="protein sequence ID" value="KAK8382355.1"/>
    <property type="molecule type" value="Genomic_DNA"/>
</dbReference>
<evidence type="ECO:0000256" key="6">
    <source>
        <dbReference type="SAM" id="Phobius"/>
    </source>
</evidence>